<dbReference type="InterPro" id="IPR036890">
    <property type="entry name" value="HATPase_C_sf"/>
</dbReference>
<evidence type="ECO:0000256" key="2">
    <source>
        <dbReference type="ARBA" id="ARBA00012438"/>
    </source>
</evidence>
<feature type="transmembrane region" description="Helical" evidence="9">
    <location>
        <begin position="33"/>
        <end position="54"/>
    </location>
</feature>
<dbReference type="InterPro" id="IPR003594">
    <property type="entry name" value="HATPase_dom"/>
</dbReference>
<keyword evidence="3" id="KW-0597">Phosphoprotein</keyword>
<dbReference type="EC" id="2.7.13.3" evidence="2"/>
<dbReference type="RefSeq" id="WP_344300155.1">
    <property type="nucleotide sequence ID" value="NZ_BAAAQW010000006.1"/>
</dbReference>
<dbReference type="Pfam" id="PF07730">
    <property type="entry name" value="HisKA_3"/>
    <property type="match status" value="1"/>
</dbReference>
<dbReference type="Pfam" id="PF02518">
    <property type="entry name" value="HATPase_c"/>
    <property type="match status" value="1"/>
</dbReference>
<feature type="transmembrane region" description="Helical" evidence="9">
    <location>
        <begin position="75"/>
        <end position="92"/>
    </location>
</feature>
<keyword evidence="6 11" id="KW-0418">Kinase</keyword>
<keyword evidence="9" id="KW-0472">Membrane</keyword>
<keyword evidence="9" id="KW-1133">Transmembrane helix</keyword>
<evidence type="ECO:0000256" key="3">
    <source>
        <dbReference type="ARBA" id="ARBA00022553"/>
    </source>
</evidence>
<feature type="domain" description="Histidine kinase/HSP90-like ATPase" evidence="10">
    <location>
        <begin position="308"/>
        <end position="405"/>
    </location>
</feature>
<feature type="transmembrane region" description="Helical" evidence="9">
    <location>
        <begin position="120"/>
        <end position="140"/>
    </location>
</feature>
<evidence type="ECO:0000256" key="7">
    <source>
        <dbReference type="ARBA" id="ARBA00022840"/>
    </source>
</evidence>
<evidence type="ECO:0000256" key="4">
    <source>
        <dbReference type="ARBA" id="ARBA00022679"/>
    </source>
</evidence>
<organism evidence="11 12">
    <name type="scientific">Sinomonas flava</name>
    <dbReference type="NCBI Taxonomy" id="496857"/>
    <lineage>
        <taxon>Bacteria</taxon>
        <taxon>Bacillati</taxon>
        <taxon>Actinomycetota</taxon>
        <taxon>Actinomycetes</taxon>
        <taxon>Micrococcales</taxon>
        <taxon>Micrococcaceae</taxon>
        <taxon>Sinomonas</taxon>
    </lineage>
</organism>
<protein>
    <recommendedName>
        <fullName evidence="2">histidine kinase</fullName>
        <ecNumber evidence="2">2.7.13.3</ecNumber>
    </recommendedName>
</protein>
<keyword evidence="4" id="KW-0808">Transferase</keyword>
<keyword evidence="7" id="KW-0067">ATP-binding</keyword>
<dbReference type="EMBL" id="BAAAQW010000006">
    <property type="protein sequence ID" value="GAA2201460.1"/>
    <property type="molecule type" value="Genomic_DNA"/>
</dbReference>
<dbReference type="InterPro" id="IPR011712">
    <property type="entry name" value="Sig_transdc_His_kin_sub3_dim/P"/>
</dbReference>
<comment type="caution">
    <text evidence="11">The sequence shown here is derived from an EMBL/GenBank/DDBJ whole genome shotgun (WGS) entry which is preliminary data.</text>
</comment>
<evidence type="ECO:0000256" key="9">
    <source>
        <dbReference type="SAM" id="Phobius"/>
    </source>
</evidence>
<dbReference type="SUPFAM" id="SSF55874">
    <property type="entry name" value="ATPase domain of HSP90 chaperone/DNA topoisomerase II/histidine kinase"/>
    <property type="match status" value="1"/>
</dbReference>
<reference evidence="11 12" key="1">
    <citation type="journal article" date="2019" name="Int. J. Syst. Evol. Microbiol.">
        <title>The Global Catalogue of Microorganisms (GCM) 10K type strain sequencing project: providing services to taxonomists for standard genome sequencing and annotation.</title>
        <authorList>
            <consortium name="The Broad Institute Genomics Platform"/>
            <consortium name="The Broad Institute Genome Sequencing Center for Infectious Disease"/>
            <person name="Wu L."/>
            <person name="Ma J."/>
        </authorList>
    </citation>
    <scope>NUCLEOTIDE SEQUENCE [LARGE SCALE GENOMIC DNA]</scope>
    <source>
        <strain evidence="11 12">JCM 16034</strain>
    </source>
</reference>
<evidence type="ECO:0000256" key="5">
    <source>
        <dbReference type="ARBA" id="ARBA00022741"/>
    </source>
</evidence>
<proteinExistence type="predicted"/>
<dbReference type="PANTHER" id="PTHR24421:SF10">
    <property type="entry name" value="NITRATE_NITRITE SENSOR PROTEIN NARQ"/>
    <property type="match status" value="1"/>
</dbReference>
<dbReference type="Proteomes" id="UP001500432">
    <property type="component" value="Unassembled WGS sequence"/>
</dbReference>
<evidence type="ECO:0000313" key="12">
    <source>
        <dbReference type="Proteomes" id="UP001500432"/>
    </source>
</evidence>
<keyword evidence="5" id="KW-0547">Nucleotide-binding</keyword>
<keyword evidence="9" id="KW-0812">Transmembrane</keyword>
<evidence type="ECO:0000313" key="11">
    <source>
        <dbReference type="EMBL" id="GAA2201460.1"/>
    </source>
</evidence>
<evidence type="ECO:0000256" key="6">
    <source>
        <dbReference type="ARBA" id="ARBA00022777"/>
    </source>
</evidence>
<dbReference type="Gene3D" id="1.20.5.1930">
    <property type="match status" value="1"/>
</dbReference>
<dbReference type="GO" id="GO:0016301">
    <property type="term" value="F:kinase activity"/>
    <property type="evidence" value="ECO:0007669"/>
    <property type="project" value="UniProtKB-KW"/>
</dbReference>
<evidence type="ECO:0000259" key="10">
    <source>
        <dbReference type="SMART" id="SM00387"/>
    </source>
</evidence>
<evidence type="ECO:0000256" key="1">
    <source>
        <dbReference type="ARBA" id="ARBA00000085"/>
    </source>
</evidence>
<gene>
    <name evidence="11" type="ORF">GCM10009849_26050</name>
</gene>
<keyword evidence="12" id="KW-1185">Reference proteome</keyword>
<comment type="catalytic activity">
    <reaction evidence="1">
        <text>ATP + protein L-histidine = ADP + protein N-phospho-L-histidine.</text>
        <dbReference type="EC" id="2.7.13.3"/>
    </reaction>
</comment>
<sequence length="406" mass="42852">MHAPPAPSTAFAVPPRRGRVRAYLADHPLTMDWIVVGAAVFLAVPLLVELAVHGRWWLFALLGIQQIALAGRRRSPWAVLVVIVAIDAALLYQSPNSSVMSAAIFFALYAVAVVAPAPVAFGASVLASVPASVYYAFVYTPHGPEIPDNARYVGLVAAVSVLLMDLLAAGLGIWVRGTREHQAEVRAWAMRHAELASAQERNRIAREMHDVVAHSLTVMIALSDGAAKVTGKDPARAQDVLGELSRTGRTALSDMRRVLGVLREDSGEVSRTPSPGTESLQSLVAGFRTAGLPAALTLTGAPLPADPAFQLAVYRIVQESLTNALRYARAVGRVGVEVAREGGTVRIRVENDGAARDAGSARLGTGGGIAGMRERAALYGGTLHAGPRDGGGWVVEATLHWNEGDA</sequence>
<dbReference type="PANTHER" id="PTHR24421">
    <property type="entry name" value="NITRATE/NITRITE SENSOR PROTEIN NARX-RELATED"/>
    <property type="match status" value="1"/>
</dbReference>
<feature type="transmembrane region" description="Helical" evidence="9">
    <location>
        <begin position="152"/>
        <end position="175"/>
    </location>
</feature>
<accession>A0ABN3BWZ6</accession>
<dbReference type="Gene3D" id="3.30.565.10">
    <property type="entry name" value="Histidine kinase-like ATPase, C-terminal domain"/>
    <property type="match status" value="1"/>
</dbReference>
<keyword evidence="8" id="KW-0902">Two-component regulatory system</keyword>
<dbReference type="InterPro" id="IPR050482">
    <property type="entry name" value="Sensor_HK_TwoCompSys"/>
</dbReference>
<dbReference type="CDD" id="cd16917">
    <property type="entry name" value="HATPase_UhpB-NarQ-NarX-like"/>
    <property type="match status" value="1"/>
</dbReference>
<evidence type="ECO:0000256" key="8">
    <source>
        <dbReference type="ARBA" id="ARBA00023012"/>
    </source>
</evidence>
<name>A0ABN3BWZ6_9MICC</name>
<dbReference type="SMART" id="SM00387">
    <property type="entry name" value="HATPase_c"/>
    <property type="match status" value="1"/>
</dbReference>